<dbReference type="Proteomes" id="UP001066276">
    <property type="component" value="Chromosome 6"/>
</dbReference>
<protein>
    <submittedName>
        <fullName evidence="1">Uncharacterized protein</fullName>
    </submittedName>
</protein>
<dbReference type="AlphaFoldDB" id="A0AAV7Q2X7"/>
<reference evidence="1" key="1">
    <citation type="journal article" date="2022" name="bioRxiv">
        <title>Sequencing and chromosome-scale assembly of the giantPleurodeles waltlgenome.</title>
        <authorList>
            <person name="Brown T."/>
            <person name="Elewa A."/>
            <person name="Iarovenko S."/>
            <person name="Subramanian E."/>
            <person name="Araus A.J."/>
            <person name="Petzold A."/>
            <person name="Susuki M."/>
            <person name="Suzuki K.-i.T."/>
            <person name="Hayashi T."/>
            <person name="Toyoda A."/>
            <person name="Oliveira C."/>
            <person name="Osipova E."/>
            <person name="Leigh N.D."/>
            <person name="Simon A."/>
            <person name="Yun M.H."/>
        </authorList>
    </citation>
    <scope>NUCLEOTIDE SEQUENCE</scope>
    <source>
        <strain evidence="1">20211129_DDA</strain>
        <tissue evidence="1">Liver</tissue>
    </source>
</reference>
<proteinExistence type="predicted"/>
<comment type="caution">
    <text evidence="1">The sequence shown here is derived from an EMBL/GenBank/DDBJ whole genome shotgun (WGS) entry which is preliminary data.</text>
</comment>
<name>A0AAV7Q2X7_PLEWA</name>
<accession>A0AAV7Q2X7</accession>
<evidence type="ECO:0000313" key="1">
    <source>
        <dbReference type="EMBL" id="KAJ1133854.1"/>
    </source>
</evidence>
<keyword evidence="2" id="KW-1185">Reference proteome</keyword>
<sequence>MGKTRCTRHFSGTRDCDIEAPGIGLARGRRSAQDTSQAQGIVTLRDPASTWRGGRHGAQDTSQAQRIVTLRRLAWAW</sequence>
<dbReference type="EMBL" id="JANPWB010000010">
    <property type="protein sequence ID" value="KAJ1133854.1"/>
    <property type="molecule type" value="Genomic_DNA"/>
</dbReference>
<organism evidence="1 2">
    <name type="scientific">Pleurodeles waltl</name>
    <name type="common">Iberian ribbed newt</name>
    <dbReference type="NCBI Taxonomy" id="8319"/>
    <lineage>
        <taxon>Eukaryota</taxon>
        <taxon>Metazoa</taxon>
        <taxon>Chordata</taxon>
        <taxon>Craniata</taxon>
        <taxon>Vertebrata</taxon>
        <taxon>Euteleostomi</taxon>
        <taxon>Amphibia</taxon>
        <taxon>Batrachia</taxon>
        <taxon>Caudata</taxon>
        <taxon>Salamandroidea</taxon>
        <taxon>Salamandridae</taxon>
        <taxon>Pleurodelinae</taxon>
        <taxon>Pleurodeles</taxon>
    </lineage>
</organism>
<gene>
    <name evidence="1" type="ORF">NDU88_000327</name>
</gene>
<evidence type="ECO:0000313" key="2">
    <source>
        <dbReference type="Proteomes" id="UP001066276"/>
    </source>
</evidence>